<feature type="region of interest" description="Disordered" evidence="1">
    <location>
        <begin position="413"/>
        <end position="451"/>
    </location>
</feature>
<dbReference type="Gene3D" id="3.30.565.10">
    <property type="entry name" value="Histidine kinase-like ATPase, C-terminal domain"/>
    <property type="match status" value="1"/>
</dbReference>
<dbReference type="Pfam" id="PF13020">
    <property type="entry name" value="NOV_C"/>
    <property type="match status" value="1"/>
</dbReference>
<dbReference type="InterPro" id="IPR058210">
    <property type="entry name" value="SACS/Nov_dom"/>
</dbReference>
<feature type="compositionally biased region" description="Basic residues" evidence="1">
    <location>
        <begin position="480"/>
        <end position="494"/>
    </location>
</feature>
<protein>
    <recommendedName>
        <fullName evidence="6">Protein NO VEIN C-terminal domain-containing protein</fullName>
    </recommendedName>
</protein>
<dbReference type="Proteomes" id="UP001159364">
    <property type="component" value="Linkage Group LG07"/>
</dbReference>
<name>A0AAV8T151_9ROSI</name>
<reference evidence="4 5" key="1">
    <citation type="submission" date="2021-09" db="EMBL/GenBank/DDBJ databases">
        <title>Genomic insights and catalytic innovation underlie evolution of tropane alkaloids biosynthesis.</title>
        <authorList>
            <person name="Wang Y.-J."/>
            <person name="Tian T."/>
            <person name="Huang J.-P."/>
            <person name="Huang S.-X."/>
        </authorList>
    </citation>
    <scope>NUCLEOTIDE SEQUENCE [LARGE SCALE GENOMIC DNA]</scope>
    <source>
        <strain evidence="4">KIB-2018</strain>
        <tissue evidence="4">Leaf</tissue>
    </source>
</reference>
<dbReference type="PANTHER" id="PTHR32387">
    <property type="entry name" value="WU:FJ29H11"/>
    <property type="match status" value="1"/>
</dbReference>
<sequence length="2770" mass="311012">MRRQLSAGYGGDGRQGSSPPTPQPPYPCYTSQDPNFYLYNLLANARLQNVNYVNFPLYQNPNFPPVSPNLSVQNSNFPSQNPNFSFQNPHLPSQNANFAVQNPHLPPQNANFAVQNPHLPPQNANFTAQNPHLPPQNANFTVQNPDVRQARIQKPQNLNPSSSTPVAPKRTVEAIDKVTEMAWNKLVAAGGSVSAWEVGQAAATALQVESWSELGFRMQEVPSVRQLIAIEGEINAFIHCFVGVHKITSLYDLQVAICKKEGRGQFEELKLGPLLQHPLVLHYFPVDSESSEVFKITGEEIILALRQFMDTFHKKDINIDEFLDFVAKKRNLARKEMLGIRIQSLGLYVSLIQEAKKSHDAFLKKYLGKKSDATKKRKNLEERFYAIRECVDSGSPPVKSFCGKHIRFLSSSSEEEASDDSPSESKMRSNDNVSRSNCISHSSDRVSSCPYPSEAEELSRLGLDGEVEIGSQYSSASGSSKHKKNIRPLTKKRKFKDENCNAPSPSKTCKIDGGKLKVCVNNTEEFFDTQDLLLPNNTMMSFITTWKHACTHHTPAEVLDRMLQFYKQNNTSDRHCRRIRSMFSWYPCIGLLNVAVASMKSVKNWDSIYDTFQTITGHELHNNASAEDTKYEIIDVEPNENHKSNASKQSVQQVSSVTVEAIIEKVISYCDVDLEFHSGSQSLAENRLNCVRKLCNCEFWLVDQFGVNEFEYLGHGDFFTFLGKHSSLLPPYLRSCLVGDVTEKSSLEINMRQHQLILLVSQAMSNIKENKTITKEMISALLRGQFPLLSFEIKGNDSMEDLLQNVKNNQHSVISNRVLFSSTLLTTAPIGESLPHEDESLSDSLSTIYCQKITPIESVTSKQAIEVLLKAPILSDLILWSHWDTVFAPTLGPIVEWLSNEVNLEELLCLVTKDGKMIRIDQFASADTFLKAALDLSSFQTAVSLLSLFSLVGGKKHVPFSLIKSYANHAFDVILKNKFEDTEVEANKNHLLYGEAVERVCSNIRSCELQTDQMKARRTASVASRFVLDCLGYLPSEFHGFAADVLLSGMRSVIKHAPSAILCECNVEERLMLHEIGLSIGIIEWINDYRAFCSTNATELFMASELSSKGLVRAELHTETRCTLDAQDKVSCAEEGVRLSNISDNHVIVGHRADDIAACGNGIANGSINKLSEDDIDKEASLVIQSIRRDEFGLDSNLSNMESSMLKKQHARLGRALHCLSQELYSQDSHFLLELVQNADDNIYPENIKPTLAFILQDSGIVVLNNEQGFSAENIRALCDVGNSTKKGCGAGYIGQKGIGFKSVFRITDAPEIHSNGFHVKFDIGEGQIGFVLPTAIPPCNIDLYTRLVRGETYQMDDECWKTCIILPFRSKLSEETALKMFSDLHPSLLLFLHRLHSVVFRNMLNDSFVVMMKEILEDGIVKVSCGDNKMNWLVTSQKLQTFASHRKVQTTEISIAFTLEESDNGEYKPQLDQQPVFAFLPLRTYGLKFILQGDFVLPSSREEVDNNNPWNEWLLSKFPGLFVSAEGHFCALSCFREKPGAAVSTFMSYVPLVGEVHGFFSGLPRAIISELRRSACLLLEGDNSKMVPPCKVLRGWNAEARNLLPVGLLHEHLGLGFLDKDIVLPDSLARALGIVDYGPETLVRFMVNLCGSRNGLKSMGLFWLSSWLNAVYTMLLHSSGKNDLIDRLRHLAFIPLSDGSYSSVDEGTIWLQSDALSADFSVTLEFDVFPNLYAKLRTVDPLLFSVSKGDCISDDKVSRILYEVGVQQLTAHEIMRVHILPTILDKRTINEEKALMTDYICFIMIHLQSSCPNCSIERKNIISELQNKAYILTNHGYKRPAETPIHFSKDFGNPIDVDKMFDVEHFAWHEVDIACLKHPANKARSGGLVKWREFYQELGVTDFVQVVQTDRNSTDLSQSNFNNIISDQALISQCLEIKDWTSPELEHLLSSLSASGDRECCKYLLEVLDVLWDDNYCAKVTGCLQLMSNLDADGRPIRSSFINSICDTRWIVSSMDNELHYPKELFYDCESVRSILGACAPYALPKVRSLNLMRDIGFKTKVTLSDALKILRVWRTSKTPFKASISQMTRLYTFILDEISASNSKIIETFHVEPLIFVPNGSSLRQEDIKSGVFLASEDVFWHDPTGSMEQMKQIHLQRRSTDVLNYPLYKTLSNIYPGLHEFFVNKCGVPEVPSSHNYLDILQHLSTITLPSEAANTVFQVFLKLSDALKSCSLRSDDIVHMKECLGKIEYAILPTVVDKWVSLHPSFGLVCWCDDEKLGNRFKHLDNVNFLYFGNHGIMEQETPGTKLAVLMQNLGIQALSEVVTREAIFYGHADSTSKTSLINWVLPYAQRYMYSLHLDKYQRLKECRVDSLRQLHVVGVEKLFYRNVIKSCGASSSKKQECNCLLEGSTLYTTLESDSHALFLELSRLFFDGSQELHLANFLHLITVMVMSGSSEEQTELFIINSQKIPRLPEEESVWSLSSVSDSSENAEALKIDIASGSTYEQKPGKLKNKLGISMNWPPDDWRTAPDFDYAIANGQPSASHHIKSLEMKDDENAMIIGSQITGKAPIDIDANWTIEYDSAVLVSPDSQSIPDHSGQACNQTPIIDFACEPAEAYDVADGPELNGSKFPQRDQLNTGAPDRAQAILTGRLGEQLAFKHMCNMFPNKVVRWINANNESGLPYDIVIGEEGSSMEYIEVKATKSARKDWFLISTREWQFAVEKGQSYSIAHVLLGNDTARITIYRNLVQLCQQRKLRLVVMMPTE</sequence>
<dbReference type="GO" id="GO:0009793">
    <property type="term" value="P:embryo development ending in seed dormancy"/>
    <property type="evidence" value="ECO:0007669"/>
    <property type="project" value="TreeGrafter"/>
</dbReference>
<proteinExistence type="predicted"/>
<feature type="compositionally biased region" description="Polar residues" evidence="1">
    <location>
        <begin position="122"/>
        <end position="138"/>
    </location>
</feature>
<dbReference type="InterPro" id="IPR024975">
    <property type="entry name" value="NOV_C"/>
</dbReference>
<dbReference type="Pfam" id="PF25794">
    <property type="entry name" value="SACS"/>
    <property type="match status" value="1"/>
</dbReference>
<comment type="caution">
    <text evidence="4">The sequence shown here is derived from an EMBL/GenBank/DDBJ whole genome shotgun (WGS) entry which is preliminary data.</text>
</comment>
<dbReference type="PANTHER" id="PTHR32387:SF0">
    <property type="entry name" value="PROTEIN NO VEIN"/>
    <property type="match status" value="1"/>
</dbReference>
<dbReference type="InterPro" id="IPR052957">
    <property type="entry name" value="Auxin_embryo_med"/>
</dbReference>
<evidence type="ECO:0000259" key="2">
    <source>
        <dbReference type="Pfam" id="PF13020"/>
    </source>
</evidence>
<feature type="region of interest" description="Disordered" evidence="1">
    <location>
        <begin position="1"/>
        <end position="29"/>
    </location>
</feature>
<dbReference type="EMBL" id="JAIWQS010000007">
    <property type="protein sequence ID" value="KAJ8760099.1"/>
    <property type="molecule type" value="Genomic_DNA"/>
</dbReference>
<organism evidence="4 5">
    <name type="scientific">Erythroxylum novogranatense</name>
    <dbReference type="NCBI Taxonomy" id="1862640"/>
    <lineage>
        <taxon>Eukaryota</taxon>
        <taxon>Viridiplantae</taxon>
        <taxon>Streptophyta</taxon>
        <taxon>Embryophyta</taxon>
        <taxon>Tracheophyta</taxon>
        <taxon>Spermatophyta</taxon>
        <taxon>Magnoliopsida</taxon>
        <taxon>eudicotyledons</taxon>
        <taxon>Gunneridae</taxon>
        <taxon>Pentapetalae</taxon>
        <taxon>rosids</taxon>
        <taxon>fabids</taxon>
        <taxon>Malpighiales</taxon>
        <taxon>Erythroxylaceae</taxon>
        <taxon>Erythroxylum</taxon>
    </lineage>
</organism>
<feature type="region of interest" description="Disordered" evidence="1">
    <location>
        <begin position="69"/>
        <end position="138"/>
    </location>
</feature>
<feature type="compositionally biased region" description="Low complexity" evidence="1">
    <location>
        <begin position="73"/>
        <end position="89"/>
    </location>
</feature>
<gene>
    <name evidence="4" type="ORF">K2173_010955</name>
</gene>
<dbReference type="InterPro" id="IPR036890">
    <property type="entry name" value="HATPase_C_sf"/>
</dbReference>
<feature type="domain" description="Protein NO VEIN C-terminal" evidence="2">
    <location>
        <begin position="2658"/>
        <end position="2747"/>
    </location>
</feature>
<feature type="region of interest" description="Disordered" evidence="1">
    <location>
        <begin position="472"/>
        <end position="499"/>
    </location>
</feature>
<keyword evidence="5" id="KW-1185">Reference proteome</keyword>
<evidence type="ECO:0000256" key="1">
    <source>
        <dbReference type="SAM" id="MobiDB-lite"/>
    </source>
</evidence>
<evidence type="ECO:0000313" key="5">
    <source>
        <dbReference type="Proteomes" id="UP001159364"/>
    </source>
</evidence>
<feature type="domain" description="Sacsin/Nov" evidence="3">
    <location>
        <begin position="1229"/>
        <end position="1322"/>
    </location>
</feature>
<evidence type="ECO:0000259" key="3">
    <source>
        <dbReference type="Pfam" id="PF25794"/>
    </source>
</evidence>
<dbReference type="GO" id="GO:0010305">
    <property type="term" value="P:leaf vascular tissue pattern formation"/>
    <property type="evidence" value="ECO:0007669"/>
    <property type="project" value="TreeGrafter"/>
</dbReference>
<accession>A0AAV8T151</accession>
<feature type="compositionally biased region" description="Polar residues" evidence="1">
    <location>
        <begin position="430"/>
        <end position="441"/>
    </location>
</feature>
<dbReference type="GO" id="GO:0005634">
    <property type="term" value="C:nucleus"/>
    <property type="evidence" value="ECO:0007669"/>
    <property type="project" value="TreeGrafter"/>
</dbReference>
<dbReference type="GO" id="GO:0048364">
    <property type="term" value="P:root development"/>
    <property type="evidence" value="ECO:0007669"/>
    <property type="project" value="TreeGrafter"/>
</dbReference>
<dbReference type="SUPFAM" id="SSF55874">
    <property type="entry name" value="ATPase domain of HSP90 chaperone/DNA topoisomerase II/histidine kinase"/>
    <property type="match status" value="1"/>
</dbReference>
<evidence type="ECO:0000313" key="4">
    <source>
        <dbReference type="EMBL" id="KAJ8760099.1"/>
    </source>
</evidence>
<dbReference type="NCBIfam" id="NF047352">
    <property type="entry name" value="P_loop_sacsin"/>
    <property type="match status" value="1"/>
</dbReference>
<feature type="compositionally biased region" description="Polar residues" evidence="1">
    <location>
        <begin position="90"/>
        <end position="100"/>
    </location>
</feature>
<evidence type="ECO:0008006" key="6">
    <source>
        <dbReference type="Google" id="ProtNLM"/>
    </source>
</evidence>
<feature type="compositionally biased region" description="Acidic residues" evidence="1">
    <location>
        <begin position="413"/>
        <end position="422"/>
    </location>
</feature>